<feature type="region of interest" description="Disordered" evidence="1">
    <location>
        <begin position="113"/>
        <end position="164"/>
    </location>
</feature>
<dbReference type="Proteomes" id="UP000002149">
    <property type="component" value="Chromosome 5"/>
</dbReference>
<proteinExistence type="predicted"/>
<dbReference type="eggNOG" id="ENOG502RBDE">
    <property type="taxonomic scope" value="Eukaryota"/>
</dbReference>
<dbReference type="HOGENOM" id="CLU_066895_0_0_1"/>
<keyword evidence="4" id="KW-1185">Reference proteome</keyword>
<dbReference type="RefSeq" id="XP_024512922.1">
    <property type="nucleotide sequence ID" value="XM_024657298.1"/>
</dbReference>
<dbReference type="PaxDb" id="214684-Q5KG41"/>
<evidence type="ECO:0000256" key="1">
    <source>
        <dbReference type="SAM" id="MobiDB-lite"/>
    </source>
</evidence>
<feature type="region of interest" description="Disordered" evidence="1">
    <location>
        <begin position="1"/>
        <end position="28"/>
    </location>
</feature>
<dbReference type="GeneID" id="3257763"/>
<feature type="transmembrane region" description="Helical" evidence="2">
    <location>
        <begin position="229"/>
        <end position="247"/>
    </location>
</feature>
<reference evidence="3 4" key="1">
    <citation type="journal article" date="2005" name="Science">
        <title>The genome of the basidiomycetous yeast and human pathogen Cryptococcus neoformans.</title>
        <authorList>
            <person name="Loftus B.J."/>
            <person name="Fung E."/>
            <person name="Roncaglia P."/>
            <person name="Rowley D."/>
            <person name="Amedeo P."/>
            <person name="Bruno D."/>
            <person name="Vamathevan J."/>
            <person name="Miranda M."/>
            <person name="Anderson I.J."/>
            <person name="Fraser J.A."/>
            <person name="Allen J.E."/>
            <person name="Bosdet I.E."/>
            <person name="Brent M.R."/>
            <person name="Chiu R."/>
            <person name="Doering T.L."/>
            <person name="Donlin M.J."/>
            <person name="D'Souza C.A."/>
            <person name="Fox D.S."/>
            <person name="Grinberg V."/>
            <person name="Fu J."/>
            <person name="Fukushima M."/>
            <person name="Haas B.J."/>
            <person name="Huang J.C."/>
            <person name="Janbon G."/>
            <person name="Jones S.J."/>
            <person name="Koo H.L."/>
            <person name="Krzywinski M.I."/>
            <person name="Kwon-Chung J.K."/>
            <person name="Lengeler K.B."/>
            <person name="Maiti R."/>
            <person name="Marra M.A."/>
            <person name="Marra R.E."/>
            <person name="Mathewson C.A."/>
            <person name="Mitchell T.G."/>
            <person name="Pertea M."/>
            <person name="Riggs F.R."/>
            <person name="Salzberg S.L."/>
            <person name="Schein J.E."/>
            <person name="Shvartsbeyn A."/>
            <person name="Shin H."/>
            <person name="Shumway M."/>
            <person name="Specht C.A."/>
            <person name="Suh B.B."/>
            <person name="Tenney A."/>
            <person name="Utterback T.R."/>
            <person name="Wickes B.L."/>
            <person name="Wortman J.R."/>
            <person name="Wye N.H."/>
            <person name="Kronstad J.W."/>
            <person name="Lodge J.K."/>
            <person name="Heitman J."/>
            <person name="Davis R.W."/>
            <person name="Fraser C.M."/>
            <person name="Hyman R.W."/>
        </authorList>
    </citation>
    <scope>NUCLEOTIDE SEQUENCE [LARGE SCALE GENOMIC DNA]</scope>
    <source>
        <strain evidence="4">JEC21 / ATCC MYA-565</strain>
    </source>
</reference>
<accession>Q5KG41</accession>
<dbReference type="InParanoid" id="Q5KG41"/>
<evidence type="ECO:0000313" key="4">
    <source>
        <dbReference type="Proteomes" id="UP000002149"/>
    </source>
</evidence>
<keyword evidence="2" id="KW-1133">Transmembrane helix</keyword>
<feature type="compositionally biased region" description="Low complexity" evidence="1">
    <location>
        <begin position="114"/>
        <end position="143"/>
    </location>
</feature>
<dbReference type="OMA" id="GGSIMAN"/>
<dbReference type="VEuPathDB" id="FungiDB:CNE04950"/>
<protein>
    <submittedName>
        <fullName evidence="3">Uncharacterized protein</fullName>
    </submittedName>
</protein>
<evidence type="ECO:0000256" key="2">
    <source>
        <dbReference type="SAM" id="Phobius"/>
    </source>
</evidence>
<dbReference type="KEGG" id="cne:CNE04950"/>
<dbReference type="AlphaFoldDB" id="Q5KG41"/>
<organism evidence="3 4">
    <name type="scientific">Cryptococcus deneoformans (strain JEC21 / ATCC MYA-565)</name>
    <name type="common">Cryptococcus neoformans var. neoformans serotype D</name>
    <dbReference type="NCBI Taxonomy" id="214684"/>
    <lineage>
        <taxon>Eukaryota</taxon>
        <taxon>Fungi</taxon>
        <taxon>Dikarya</taxon>
        <taxon>Basidiomycota</taxon>
        <taxon>Agaricomycotina</taxon>
        <taxon>Tremellomycetes</taxon>
        <taxon>Tremellales</taxon>
        <taxon>Cryptococcaceae</taxon>
        <taxon>Cryptococcus</taxon>
        <taxon>Cryptococcus neoformans species complex</taxon>
    </lineage>
</organism>
<dbReference type="EMBL" id="AE017345">
    <property type="protein sequence ID" value="AAW43708.1"/>
    <property type="molecule type" value="Genomic_DNA"/>
</dbReference>
<name>Q5KG41_CRYD1</name>
<keyword evidence="2" id="KW-0472">Membrane</keyword>
<evidence type="ECO:0000313" key="3">
    <source>
        <dbReference type="EMBL" id="AAW43708.1"/>
    </source>
</evidence>
<keyword evidence="2" id="KW-0812">Transmembrane</keyword>
<dbReference type="OrthoDB" id="2576298at2759"/>
<sequence length="336" mass="35797">MQLGNDKMRIPHRRSAPWRSSHAPPWDKKRQVLGEEELLGNATTTTIDGEEANIVQSTETPGEVGGSLANTIVASATSTKEESESLSSSMINGVTSRVITADSEATNPVNTAETALHSSASSGRSGSSVTATTSSISSSKGGSIMANPSDTGNEKSNRSASSLASAAMSSRSGTVTSAVPVISLASVLHPIQVNTFPSDFPVEAQTSALVASAGRGYVFLPNDALADSMLLFITFFFSFLILTILAIKFDKCLNRRRGGGKEDQVIGEEMRWAEGKEVLDSQIIWQGRRGGRDEVGYVGGKRERRGREEWIGGRRVETGPAFRGREMRGSGLKIQV</sequence>
<gene>
    <name evidence="3" type="ordered locus">CNE04950</name>
</gene>